<protein>
    <submittedName>
        <fullName evidence="2">Uncharacterized protein</fullName>
    </submittedName>
</protein>
<organism evidence="2 3">
    <name type="scientific">Amphritea atlantica</name>
    <dbReference type="NCBI Taxonomy" id="355243"/>
    <lineage>
        <taxon>Bacteria</taxon>
        <taxon>Pseudomonadati</taxon>
        <taxon>Pseudomonadota</taxon>
        <taxon>Gammaproteobacteria</taxon>
        <taxon>Oceanospirillales</taxon>
        <taxon>Oceanospirillaceae</taxon>
        <taxon>Amphritea</taxon>
    </lineage>
</organism>
<evidence type="ECO:0000313" key="2">
    <source>
        <dbReference type="EMBL" id="UTW03590.1"/>
    </source>
</evidence>
<proteinExistence type="predicted"/>
<gene>
    <name evidence="2" type="ORF">KDX31_00635</name>
</gene>
<evidence type="ECO:0000313" key="3">
    <source>
        <dbReference type="Proteomes" id="UP001059950"/>
    </source>
</evidence>
<evidence type="ECO:0000256" key="1">
    <source>
        <dbReference type="SAM" id="SignalP"/>
    </source>
</evidence>
<name>A0ABY5GWY5_9GAMM</name>
<accession>A0ABY5GWY5</accession>
<feature type="signal peptide" evidence="1">
    <location>
        <begin position="1"/>
        <end position="22"/>
    </location>
</feature>
<feature type="chain" id="PRO_5045857911" evidence="1">
    <location>
        <begin position="23"/>
        <end position="214"/>
    </location>
</feature>
<sequence length="214" mass="25280">MRQKHIAKMAALLIFVPAISMAEIKPGSVVIYSDGDVEKLLVTNKEWSLWEDQRKRQYKRSYLPYFPVLEYRRFGEQLSGYDQFVPDLGKVELRPFSDRESVRFDLTRKDLQSGIKKRSWRCSYAGSGNFSLSKMQQLSTYEYSCLRVVVNKRYIEQIREQLLLSWSPELRLVVKQIKIDRYGKERQIEVERILPPERATAKRISRTVYRITSG</sequence>
<keyword evidence="3" id="KW-1185">Reference proteome</keyword>
<keyword evidence="1" id="KW-0732">Signal</keyword>
<reference evidence="2" key="1">
    <citation type="submission" date="2021-04" db="EMBL/GenBank/DDBJ databases">
        <title>Oceanospirillales bacteria with DddD are important DMSP degraders in coastal seawater.</title>
        <authorList>
            <person name="Liu J."/>
        </authorList>
    </citation>
    <scope>NUCLEOTIDE SEQUENCE</scope>
    <source>
        <strain evidence="2">GY6</strain>
    </source>
</reference>
<dbReference type="Proteomes" id="UP001059950">
    <property type="component" value="Chromosome"/>
</dbReference>
<dbReference type="EMBL" id="CP073344">
    <property type="protein sequence ID" value="UTW03590.1"/>
    <property type="molecule type" value="Genomic_DNA"/>
</dbReference>